<reference evidence="2 3" key="1">
    <citation type="journal article" date="2018" name="Front. Plant Sci.">
        <title>Red Clover (Trifolium pratense) and Zigzag Clover (T. medium) - A Picture of Genomic Similarities and Differences.</title>
        <authorList>
            <person name="Dluhosova J."/>
            <person name="Istvanek J."/>
            <person name="Nedelnik J."/>
            <person name="Repkova J."/>
        </authorList>
    </citation>
    <scope>NUCLEOTIDE SEQUENCE [LARGE SCALE GENOMIC DNA]</scope>
    <source>
        <strain evidence="3">cv. 10/8</strain>
        <tissue evidence="2">Leaf</tissue>
    </source>
</reference>
<feature type="compositionally biased region" description="Polar residues" evidence="1">
    <location>
        <begin position="1"/>
        <end position="15"/>
    </location>
</feature>
<evidence type="ECO:0000256" key="1">
    <source>
        <dbReference type="SAM" id="MobiDB-lite"/>
    </source>
</evidence>
<accession>A0A392UPQ8</accession>
<dbReference type="EMBL" id="LXQA010858324">
    <property type="protein sequence ID" value="MCI74330.1"/>
    <property type="molecule type" value="Genomic_DNA"/>
</dbReference>
<dbReference type="AlphaFoldDB" id="A0A392UPQ8"/>
<evidence type="ECO:0000313" key="2">
    <source>
        <dbReference type="EMBL" id="MCI74330.1"/>
    </source>
</evidence>
<dbReference type="Proteomes" id="UP000265520">
    <property type="component" value="Unassembled WGS sequence"/>
</dbReference>
<protein>
    <submittedName>
        <fullName evidence="2">Uncharacterized protein</fullName>
    </submittedName>
</protein>
<name>A0A392UPQ8_9FABA</name>
<feature type="region of interest" description="Disordered" evidence="1">
    <location>
        <begin position="1"/>
        <end position="34"/>
    </location>
</feature>
<comment type="caution">
    <text evidence="2">The sequence shown here is derived from an EMBL/GenBank/DDBJ whole genome shotgun (WGS) entry which is preliminary data.</text>
</comment>
<organism evidence="2 3">
    <name type="scientific">Trifolium medium</name>
    <dbReference type="NCBI Taxonomy" id="97028"/>
    <lineage>
        <taxon>Eukaryota</taxon>
        <taxon>Viridiplantae</taxon>
        <taxon>Streptophyta</taxon>
        <taxon>Embryophyta</taxon>
        <taxon>Tracheophyta</taxon>
        <taxon>Spermatophyta</taxon>
        <taxon>Magnoliopsida</taxon>
        <taxon>eudicotyledons</taxon>
        <taxon>Gunneridae</taxon>
        <taxon>Pentapetalae</taxon>
        <taxon>rosids</taxon>
        <taxon>fabids</taxon>
        <taxon>Fabales</taxon>
        <taxon>Fabaceae</taxon>
        <taxon>Papilionoideae</taxon>
        <taxon>50 kb inversion clade</taxon>
        <taxon>NPAAA clade</taxon>
        <taxon>Hologalegina</taxon>
        <taxon>IRL clade</taxon>
        <taxon>Trifolieae</taxon>
        <taxon>Trifolium</taxon>
    </lineage>
</organism>
<evidence type="ECO:0000313" key="3">
    <source>
        <dbReference type="Proteomes" id="UP000265520"/>
    </source>
</evidence>
<proteinExistence type="predicted"/>
<sequence length="34" mass="3705">MKQKSFSNKLDSNVKNGDGIVNKGSKGTVAMHRK</sequence>
<keyword evidence="3" id="KW-1185">Reference proteome</keyword>
<feature type="non-terminal residue" evidence="2">
    <location>
        <position position="34"/>
    </location>
</feature>